<keyword evidence="2" id="KW-1185">Reference proteome</keyword>
<name>A0A3Q2XB59_HIPCM</name>
<dbReference type="GO" id="GO:0017056">
    <property type="term" value="F:structural constituent of nuclear pore"/>
    <property type="evidence" value="ECO:0007669"/>
    <property type="project" value="InterPro"/>
</dbReference>
<evidence type="ECO:0000313" key="1">
    <source>
        <dbReference type="Ensembl" id="ENSHCOP00000000657.1"/>
    </source>
</evidence>
<proteinExistence type="predicted"/>
<dbReference type="Ensembl" id="ENSHCOT00000013405.1">
    <property type="protein sequence ID" value="ENSHCOP00000000657.1"/>
    <property type="gene ID" value="ENSHCOG00000000851.1"/>
</dbReference>
<reference evidence="1" key="2">
    <citation type="submission" date="2025-09" db="UniProtKB">
        <authorList>
            <consortium name="Ensembl"/>
        </authorList>
    </citation>
    <scope>IDENTIFICATION</scope>
</reference>
<dbReference type="GO" id="GO:0006405">
    <property type="term" value="P:RNA export from nucleus"/>
    <property type="evidence" value="ECO:0007669"/>
    <property type="project" value="TreeGrafter"/>
</dbReference>
<dbReference type="GO" id="GO:0044611">
    <property type="term" value="C:nuclear pore inner ring"/>
    <property type="evidence" value="ECO:0007669"/>
    <property type="project" value="TreeGrafter"/>
</dbReference>
<protein>
    <submittedName>
        <fullName evidence="1">Uncharacterized protein</fullName>
    </submittedName>
</protein>
<evidence type="ECO:0000313" key="2">
    <source>
        <dbReference type="Proteomes" id="UP000264820"/>
    </source>
</evidence>
<dbReference type="GeneTree" id="ENSGT00390000005742"/>
<dbReference type="PANTHER" id="PTHR31431:SF1">
    <property type="entry name" value="NUCLEOPORIN NUP188"/>
    <property type="match status" value="1"/>
</dbReference>
<dbReference type="Proteomes" id="UP000264820">
    <property type="component" value="Unplaced"/>
</dbReference>
<reference evidence="1" key="1">
    <citation type="submission" date="2025-08" db="UniProtKB">
        <authorList>
            <consortium name="Ensembl"/>
        </authorList>
    </citation>
    <scope>IDENTIFICATION</scope>
</reference>
<dbReference type="PANTHER" id="PTHR31431">
    <property type="entry name" value="NUCLEOPORIN NUP188 HOMOLOG"/>
    <property type="match status" value="1"/>
</dbReference>
<dbReference type="GO" id="GO:0006606">
    <property type="term" value="P:protein import into nucleus"/>
    <property type="evidence" value="ECO:0007669"/>
    <property type="project" value="TreeGrafter"/>
</dbReference>
<dbReference type="STRING" id="109280.ENSHCOP00000000657"/>
<organism evidence="1 2">
    <name type="scientific">Hippocampus comes</name>
    <name type="common">Tiger tail seahorse</name>
    <dbReference type="NCBI Taxonomy" id="109280"/>
    <lineage>
        <taxon>Eukaryota</taxon>
        <taxon>Metazoa</taxon>
        <taxon>Chordata</taxon>
        <taxon>Craniata</taxon>
        <taxon>Vertebrata</taxon>
        <taxon>Euteleostomi</taxon>
        <taxon>Actinopterygii</taxon>
        <taxon>Neopterygii</taxon>
        <taxon>Teleostei</taxon>
        <taxon>Neoteleostei</taxon>
        <taxon>Acanthomorphata</taxon>
        <taxon>Syngnathiaria</taxon>
        <taxon>Syngnathiformes</taxon>
        <taxon>Syngnathoidei</taxon>
        <taxon>Syngnathidae</taxon>
        <taxon>Hippocampus</taxon>
    </lineage>
</organism>
<dbReference type="AlphaFoldDB" id="A0A3Q2XB59"/>
<sequence>EPAQIESELETHWERLHQGLSYYKPPSSASASKVKEKKDVAEPLKDFGLRLSKLLGLDELQSVQLLQCYLQEDYRGTRDSLKVSSRCRLWLLLNGDTGGLE</sequence>
<dbReference type="InterPro" id="IPR044840">
    <property type="entry name" value="Nup188"/>
</dbReference>
<accession>A0A3Q2XB59</accession>